<evidence type="ECO:0000256" key="5">
    <source>
        <dbReference type="ARBA" id="ARBA00022777"/>
    </source>
</evidence>
<evidence type="ECO:0000313" key="9">
    <source>
        <dbReference type="EMBL" id="KFE67773.1"/>
    </source>
</evidence>
<dbReference type="SUPFAM" id="SSF55874">
    <property type="entry name" value="ATPase domain of HSP90 chaperone/DNA topoisomerase II/histidine kinase"/>
    <property type="match status" value="1"/>
</dbReference>
<dbReference type="PANTHER" id="PTHR43547:SF2">
    <property type="entry name" value="HYBRID SIGNAL TRANSDUCTION HISTIDINE KINASE C"/>
    <property type="match status" value="1"/>
</dbReference>
<name>A0A085WJB0_9BACT</name>
<evidence type="ECO:0000313" key="10">
    <source>
        <dbReference type="Proteomes" id="UP000028725"/>
    </source>
</evidence>
<dbReference type="Gene3D" id="3.30.565.10">
    <property type="entry name" value="Histidine kinase-like ATPase, C-terminal domain"/>
    <property type="match status" value="1"/>
</dbReference>
<dbReference type="InterPro" id="IPR003594">
    <property type="entry name" value="HATPase_dom"/>
</dbReference>
<dbReference type="SMART" id="SM00448">
    <property type="entry name" value="REC"/>
    <property type="match status" value="1"/>
</dbReference>
<evidence type="ECO:0000256" key="1">
    <source>
        <dbReference type="ARBA" id="ARBA00000085"/>
    </source>
</evidence>
<protein>
    <recommendedName>
        <fullName evidence="2">histidine kinase</fullName>
        <ecNumber evidence="2">2.7.13.3</ecNumber>
    </recommendedName>
</protein>
<organism evidence="9 10">
    <name type="scientific">Hyalangium minutum</name>
    <dbReference type="NCBI Taxonomy" id="394096"/>
    <lineage>
        <taxon>Bacteria</taxon>
        <taxon>Pseudomonadati</taxon>
        <taxon>Myxococcota</taxon>
        <taxon>Myxococcia</taxon>
        <taxon>Myxococcales</taxon>
        <taxon>Cystobacterineae</taxon>
        <taxon>Archangiaceae</taxon>
        <taxon>Hyalangium</taxon>
    </lineage>
</organism>
<dbReference type="SMART" id="SM00388">
    <property type="entry name" value="HisKA"/>
    <property type="match status" value="1"/>
</dbReference>
<dbReference type="Proteomes" id="UP000028725">
    <property type="component" value="Unassembled WGS sequence"/>
</dbReference>
<dbReference type="OrthoDB" id="5342753at2"/>
<dbReference type="SUPFAM" id="SSF52172">
    <property type="entry name" value="CheY-like"/>
    <property type="match status" value="1"/>
</dbReference>
<dbReference type="FunFam" id="3.30.565.10:FF:000006">
    <property type="entry name" value="Sensor histidine kinase WalK"/>
    <property type="match status" value="1"/>
</dbReference>
<dbReference type="InterPro" id="IPR036097">
    <property type="entry name" value="HisK_dim/P_sf"/>
</dbReference>
<dbReference type="RefSeq" id="WP_044190687.1">
    <property type="nucleotide sequence ID" value="NZ_JMCB01000007.1"/>
</dbReference>
<gene>
    <name evidence="9" type="ORF">DB31_8256</name>
</gene>
<evidence type="ECO:0000256" key="3">
    <source>
        <dbReference type="ARBA" id="ARBA00022553"/>
    </source>
</evidence>
<dbReference type="Gene3D" id="3.40.50.2300">
    <property type="match status" value="1"/>
</dbReference>
<dbReference type="PRINTS" id="PR00344">
    <property type="entry name" value="BCTRLSENSOR"/>
</dbReference>
<dbReference type="CDD" id="cd00156">
    <property type="entry name" value="REC"/>
    <property type="match status" value="1"/>
</dbReference>
<dbReference type="InterPro" id="IPR036890">
    <property type="entry name" value="HATPase_C_sf"/>
</dbReference>
<dbReference type="SMART" id="SM00387">
    <property type="entry name" value="HATPase_c"/>
    <property type="match status" value="1"/>
</dbReference>
<dbReference type="CDD" id="cd00075">
    <property type="entry name" value="HATPase"/>
    <property type="match status" value="1"/>
</dbReference>
<dbReference type="PANTHER" id="PTHR43547">
    <property type="entry name" value="TWO-COMPONENT HISTIDINE KINASE"/>
    <property type="match status" value="1"/>
</dbReference>
<feature type="modified residue" description="4-aspartylphosphate" evidence="6">
    <location>
        <position position="52"/>
    </location>
</feature>
<evidence type="ECO:0000256" key="6">
    <source>
        <dbReference type="PROSITE-ProRule" id="PRU00169"/>
    </source>
</evidence>
<feature type="domain" description="Histidine kinase" evidence="7">
    <location>
        <begin position="146"/>
        <end position="360"/>
    </location>
</feature>
<proteinExistence type="predicted"/>
<comment type="catalytic activity">
    <reaction evidence="1">
        <text>ATP + protein L-histidine = ADP + protein N-phospho-L-histidine.</text>
        <dbReference type="EC" id="2.7.13.3"/>
    </reaction>
</comment>
<evidence type="ECO:0000256" key="2">
    <source>
        <dbReference type="ARBA" id="ARBA00012438"/>
    </source>
</evidence>
<dbReference type="Pfam" id="PF00512">
    <property type="entry name" value="HisKA"/>
    <property type="match status" value="1"/>
</dbReference>
<dbReference type="InterPro" id="IPR004358">
    <property type="entry name" value="Sig_transdc_His_kin-like_C"/>
</dbReference>
<dbReference type="CDD" id="cd00082">
    <property type="entry name" value="HisKA"/>
    <property type="match status" value="1"/>
</dbReference>
<evidence type="ECO:0000259" key="8">
    <source>
        <dbReference type="PROSITE" id="PS50110"/>
    </source>
</evidence>
<keyword evidence="5" id="KW-0418">Kinase</keyword>
<dbReference type="Gene3D" id="1.10.287.130">
    <property type="match status" value="1"/>
</dbReference>
<keyword evidence="10" id="KW-1185">Reference proteome</keyword>
<dbReference type="PROSITE" id="PS50110">
    <property type="entry name" value="RESPONSE_REGULATORY"/>
    <property type="match status" value="1"/>
</dbReference>
<comment type="caution">
    <text evidence="9">The sequence shown here is derived from an EMBL/GenBank/DDBJ whole genome shotgun (WGS) entry which is preliminary data.</text>
</comment>
<dbReference type="STRING" id="394096.DB31_8256"/>
<evidence type="ECO:0000259" key="7">
    <source>
        <dbReference type="PROSITE" id="PS50109"/>
    </source>
</evidence>
<dbReference type="PROSITE" id="PS50109">
    <property type="entry name" value="HIS_KIN"/>
    <property type="match status" value="1"/>
</dbReference>
<dbReference type="Pfam" id="PF00072">
    <property type="entry name" value="Response_reg"/>
    <property type="match status" value="1"/>
</dbReference>
<evidence type="ECO:0000256" key="4">
    <source>
        <dbReference type="ARBA" id="ARBA00022679"/>
    </source>
</evidence>
<dbReference type="InterPro" id="IPR001789">
    <property type="entry name" value="Sig_transdc_resp-reg_receiver"/>
</dbReference>
<dbReference type="AlphaFoldDB" id="A0A085WJB0"/>
<keyword evidence="3 6" id="KW-0597">Phosphoprotein</keyword>
<dbReference type="InterPro" id="IPR011006">
    <property type="entry name" value="CheY-like_superfamily"/>
</dbReference>
<dbReference type="EC" id="2.7.13.3" evidence="2"/>
<dbReference type="InterPro" id="IPR003661">
    <property type="entry name" value="HisK_dim/P_dom"/>
</dbReference>
<dbReference type="Pfam" id="PF02518">
    <property type="entry name" value="HATPase_c"/>
    <property type="match status" value="1"/>
</dbReference>
<dbReference type="InterPro" id="IPR005467">
    <property type="entry name" value="His_kinase_dom"/>
</dbReference>
<dbReference type="GO" id="GO:0000155">
    <property type="term" value="F:phosphorelay sensor kinase activity"/>
    <property type="evidence" value="ECO:0007669"/>
    <property type="project" value="InterPro"/>
</dbReference>
<reference evidence="9 10" key="1">
    <citation type="submission" date="2014-04" db="EMBL/GenBank/DDBJ databases">
        <title>Genome assembly of Hyalangium minutum DSM 14724.</title>
        <authorList>
            <person name="Sharma G."/>
            <person name="Subramanian S."/>
        </authorList>
    </citation>
    <scope>NUCLEOTIDE SEQUENCE [LARGE SCALE GENOMIC DNA]</scope>
    <source>
        <strain evidence="9 10">DSM 14724</strain>
    </source>
</reference>
<accession>A0A085WJB0</accession>
<dbReference type="SUPFAM" id="SSF47384">
    <property type="entry name" value="Homodimeric domain of signal transducing histidine kinase"/>
    <property type="match status" value="1"/>
</dbReference>
<dbReference type="EMBL" id="JMCB01000007">
    <property type="protein sequence ID" value="KFE67773.1"/>
    <property type="molecule type" value="Genomic_DNA"/>
</dbReference>
<feature type="domain" description="Response regulatory" evidence="8">
    <location>
        <begin position="3"/>
        <end position="113"/>
    </location>
</feature>
<keyword evidence="4" id="KW-0808">Transferase</keyword>
<sequence length="360" mass="39123">MKVVLVVDDEEALLEVFASVVKDLGHTVLCAHAGDEALGLAQSHQPDLIISDHMMPGLTGMELLRSVRRDERLASTPFILISAALPQGADEANAYLAKPVSLETFERMVEEGLRASMGRPERPAGLPLTQAPETTMNLARAEMMSWVAHEIKTPLSSARLNLELMLRHLSGETADAQRRRGTVALHQLDRMSTLVSSVLEASQLSDGRIKLQREPCELRSFLQGVASYWRDTRPEAELLVKLPAEAVTMQADAERLRQILNNLISNAVKYGGTPARVELALELSPGRAVISVTDHGQGMDASELPRIFDRFHRAVGSTGQGHGLGLYIASALAQLHGGSLQVHSQRGEGSTFTLSLPLGR</sequence>